<accession>A0A7S4T4L6</accession>
<dbReference type="GO" id="GO:0015937">
    <property type="term" value="P:coenzyme A biosynthetic process"/>
    <property type="evidence" value="ECO:0007669"/>
    <property type="project" value="UniProtKB-KW"/>
</dbReference>
<dbReference type="Gene3D" id="3.30.420.40">
    <property type="match status" value="1"/>
</dbReference>
<keyword evidence="2" id="KW-0067">ATP-binding</keyword>
<dbReference type="Gene3D" id="6.10.10.60">
    <property type="match status" value="1"/>
</dbReference>
<evidence type="ECO:0000256" key="3">
    <source>
        <dbReference type="ARBA" id="ARBA00022993"/>
    </source>
</evidence>
<gene>
    <name evidence="4" type="ORF">AMON00008_LOCUS62473</name>
</gene>
<dbReference type="GO" id="GO:0005524">
    <property type="term" value="F:ATP binding"/>
    <property type="evidence" value="ECO:0007669"/>
    <property type="project" value="UniProtKB-KW"/>
</dbReference>
<protein>
    <recommendedName>
        <fullName evidence="5">Pantothenate kinase</fullName>
    </recommendedName>
</protein>
<organism evidence="4">
    <name type="scientific">Alexandrium monilatum</name>
    <dbReference type="NCBI Taxonomy" id="311494"/>
    <lineage>
        <taxon>Eukaryota</taxon>
        <taxon>Sar</taxon>
        <taxon>Alveolata</taxon>
        <taxon>Dinophyceae</taxon>
        <taxon>Gonyaulacales</taxon>
        <taxon>Pyrocystaceae</taxon>
        <taxon>Alexandrium</taxon>
    </lineage>
</organism>
<dbReference type="GO" id="GO:0005829">
    <property type="term" value="C:cytosol"/>
    <property type="evidence" value="ECO:0007669"/>
    <property type="project" value="TreeGrafter"/>
</dbReference>
<dbReference type="PANTHER" id="PTHR12280">
    <property type="entry name" value="PANTOTHENATE KINASE"/>
    <property type="match status" value="1"/>
</dbReference>
<evidence type="ECO:0000313" key="4">
    <source>
        <dbReference type="EMBL" id="CAE4665257.1"/>
    </source>
</evidence>
<dbReference type="SUPFAM" id="SSF53067">
    <property type="entry name" value="Actin-like ATPase domain"/>
    <property type="match status" value="2"/>
</dbReference>
<dbReference type="GO" id="GO:0005634">
    <property type="term" value="C:nucleus"/>
    <property type="evidence" value="ECO:0007669"/>
    <property type="project" value="TreeGrafter"/>
</dbReference>
<name>A0A7S4T4L6_9DINO</name>
<dbReference type="Pfam" id="PF03630">
    <property type="entry name" value="Fumble"/>
    <property type="match status" value="1"/>
</dbReference>
<dbReference type="PANTHER" id="PTHR12280:SF20">
    <property type="entry name" value="4'-PHOSPHOPANTETHEINE PHOSPHATASE"/>
    <property type="match status" value="1"/>
</dbReference>
<evidence type="ECO:0008006" key="5">
    <source>
        <dbReference type="Google" id="ProtNLM"/>
    </source>
</evidence>
<evidence type="ECO:0000256" key="2">
    <source>
        <dbReference type="ARBA" id="ARBA00022840"/>
    </source>
</evidence>
<evidence type="ECO:0000256" key="1">
    <source>
        <dbReference type="ARBA" id="ARBA00022741"/>
    </source>
</evidence>
<dbReference type="AlphaFoldDB" id="A0A7S4T4L6"/>
<sequence length="472" mass="50931">MVALDVKGAAAAPVSVKVATANADWGGQPGSRLGLDIGGTLAKLVYFESQTRPSWCNGRFAELVMSFGSGLSHGHAAAPGRPAFRRTRSFWGERDEDLSFRDKELAGTFHFLTFRSEQMERFVRLMEEHELHRGMEEIFTTGGGAYKYADLFRERLGVVLQPVDELGVVVQGIAWLVERPVPLGVSWIDDPAGGDTGKYLKHGADALFPFILVNIGSGVSIVRVDGVGKFERVGGSAIGGGTFMGLCRLLCPECTDFCEAGRLAQEGDASSVNLLVEDIYGGDYTLPNGRTLPGKLTASYFAKANGSARDASVIQALVKMVCSNVCQFAHLHALRFKVPRVIFTGNFLRENPVAREVIAENMRSVARANQGEPLQALFLKHEGYFGALGTFLSNIEREERRTNVPVSQRLVPTAVASDPARERSLPRLGLGAGRRTTAAATAAAAVASKAAQSIAKRWRRVSSTVLGDKDSL</sequence>
<keyword evidence="3" id="KW-0173">Coenzyme A biosynthesis</keyword>
<dbReference type="GO" id="GO:0004594">
    <property type="term" value="F:pantothenate kinase activity"/>
    <property type="evidence" value="ECO:0007669"/>
    <property type="project" value="TreeGrafter"/>
</dbReference>
<dbReference type="InterPro" id="IPR004567">
    <property type="entry name" value="Type_II_PanK"/>
</dbReference>
<dbReference type="EMBL" id="HBNR01087151">
    <property type="protein sequence ID" value="CAE4665257.1"/>
    <property type="molecule type" value="Transcribed_RNA"/>
</dbReference>
<proteinExistence type="predicted"/>
<dbReference type="InterPro" id="IPR043129">
    <property type="entry name" value="ATPase_NBD"/>
</dbReference>
<dbReference type="Gene3D" id="3.30.420.510">
    <property type="match status" value="1"/>
</dbReference>
<keyword evidence="1" id="KW-0547">Nucleotide-binding</keyword>
<reference evidence="4" key="1">
    <citation type="submission" date="2021-01" db="EMBL/GenBank/DDBJ databases">
        <authorList>
            <person name="Corre E."/>
            <person name="Pelletier E."/>
            <person name="Niang G."/>
            <person name="Scheremetjew M."/>
            <person name="Finn R."/>
            <person name="Kale V."/>
            <person name="Holt S."/>
            <person name="Cochrane G."/>
            <person name="Meng A."/>
            <person name="Brown T."/>
            <person name="Cohen L."/>
        </authorList>
    </citation>
    <scope>NUCLEOTIDE SEQUENCE</scope>
    <source>
        <strain evidence="4">CCMP3105</strain>
    </source>
</reference>